<evidence type="ECO:0000313" key="3">
    <source>
        <dbReference type="Proteomes" id="UP000639396"/>
    </source>
</evidence>
<evidence type="ECO:0000313" key="2">
    <source>
        <dbReference type="EMBL" id="MBD2862875.1"/>
    </source>
</evidence>
<sequence>MLKKTNALRMVPGANPAYDEGNRHLEQAVSVSGKASRQRAGVGVPDNCTLLRRSNQGHLRREESQRSRWALSID</sequence>
<dbReference type="AlphaFoldDB" id="A0A927C808"/>
<keyword evidence="3" id="KW-1185">Reference proteome</keyword>
<reference evidence="2" key="1">
    <citation type="submission" date="2020-09" db="EMBL/GenBank/DDBJ databases">
        <title>A novel bacterium of genus Paenibacillus, isolated from South China Sea.</title>
        <authorList>
            <person name="Huang H."/>
            <person name="Mo K."/>
            <person name="Hu Y."/>
        </authorList>
    </citation>
    <scope>NUCLEOTIDE SEQUENCE</scope>
    <source>
        <strain evidence="2">IB182363</strain>
    </source>
</reference>
<dbReference type="EMBL" id="JACXJA010000015">
    <property type="protein sequence ID" value="MBD2862875.1"/>
    <property type="molecule type" value="Genomic_DNA"/>
</dbReference>
<proteinExistence type="predicted"/>
<name>A0A927C808_9BACL</name>
<comment type="caution">
    <text evidence="2">The sequence shown here is derived from an EMBL/GenBank/DDBJ whole genome shotgun (WGS) entry which is preliminary data.</text>
</comment>
<evidence type="ECO:0000256" key="1">
    <source>
        <dbReference type="SAM" id="MobiDB-lite"/>
    </source>
</evidence>
<organism evidence="2 3">
    <name type="scientific">Paenibacillus oceani</name>
    <dbReference type="NCBI Taxonomy" id="2772510"/>
    <lineage>
        <taxon>Bacteria</taxon>
        <taxon>Bacillati</taxon>
        <taxon>Bacillota</taxon>
        <taxon>Bacilli</taxon>
        <taxon>Bacillales</taxon>
        <taxon>Paenibacillaceae</taxon>
        <taxon>Paenibacillus</taxon>
    </lineage>
</organism>
<dbReference type="RefSeq" id="WP_190928165.1">
    <property type="nucleotide sequence ID" value="NZ_JACXJA010000015.1"/>
</dbReference>
<accession>A0A927C808</accession>
<protein>
    <submittedName>
        <fullName evidence="2">Uncharacterized protein</fullName>
    </submittedName>
</protein>
<feature type="region of interest" description="Disordered" evidence="1">
    <location>
        <begin position="47"/>
        <end position="74"/>
    </location>
</feature>
<gene>
    <name evidence="2" type="ORF">IDH45_12860</name>
</gene>
<dbReference type="Proteomes" id="UP000639396">
    <property type="component" value="Unassembled WGS sequence"/>
</dbReference>